<dbReference type="SMART" id="SM00346">
    <property type="entry name" value="HTH_ICLR"/>
    <property type="match status" value="1"/>
</dbReference>
<dbReference type="Gene3D" id="1.10.10.10">
    <property type="entry name" value="Winged helix-like DNA-binding domain superfamily/Winged helix DNA-binding domain"/>
    <property type="match status" value="1"/>
</dbReference>
<dbReference type="InterPro" id="IPR036388">
    <property type="entry name" value="WH-like_DNA-bd_sf"/>
</dbReference>
<dbReference type="PANTHER" id="PTHR30136">
    <property type="entry name" value="HELIX-TURN-HELIX TRANSCRIPTIONAL REGULATOR, ICLR FAMILY"/>
    <property type="match status" value="1"/>
</dbReference>
<evidence type="ECO:0000259" key="4">
    <source>
        <dbReference type="PROSITE" id="PS51077"/>
    </source>
</evidence>
<dbReference type="GO" id="GO:0003677">
    <property type="term" value="F:DNA binding"/>
    <property type="evidence" value="ECO:0007669"/>
    <property type="project" value="UniProtKB-KW"/>
</dbReference>
<keyword evidence="1" id="KW-0805">Transcription regulation</keyword>
<dbReference type="Pfam" id="PF09339">
    <property type="entry name" value="HTH_IclR"/>
    <property type="match status" value="1"/>
</dbReference>
<dbReference type="EMBL" id="JACOQL010000009">
    <property type="protein sequence ID" value="MBC9248561.1"/>
    <property type="molecule type" value="Genomic_DNA"/>
</dbReference>
<dbReference type="InterPro" id="IPR029016">
    <property type="entry name" value="GAF-like_dom_sf"/>
</dbReference>
<name>A0A926JCU9_9RHOB</name>
<accession>A0A926JCU9</accession>
<evidence type="ECO:0000256" key="2">
    <source>
        <dbReference type="ARBA" id="ARBA00023125"/>
    </source>
</evidence>
<dbReference type="AlphaFoldDB" id="A0A926JCU9"/>
<dbReference type="GO" id="GO:0003700">
    <property type="term" value="F:DNA-binding transcription factor activity"/>
    <property type="evidence" value="ECO:0007669"/>
    <property type="project" value="TreeGrafter"/>
</dbReference>
<keyword evidence="2" id="KW-0238">DNA-binding</keyword>
<evidence type="ECO:0000256" key="1">
    <source>
        <dbReference type="ARBA" id="ARBA00023015"/>
    </source>
</evidence>
<dbReference type="Proteomes" id="UP000608594">
    <property type="component" value="Unassembled WGS sequence"/>
</dbReference>
<evidence type="ECO:0000313" key="6">
    <source>
        <dbReference type="EMBL" id="MBC9248561.1"/>
    </source>
</evidence>
<dbReference type="Gene3D" id="3.30.450.40">
    <property type="match status" value="1"/>
</dbReference>
<evidence type="ECO:0000259" key="5">
    <source>
        <dbReference type="PROSITE" id="PS51078"/>
    </source>
</evidence>
<proteinExistence type="predicted"/>
<dbReference type="PANTHER" id="PTHR30136:SF35">
    <property type="entry name" value="HTH-TYPE TRANSCRIPTIONAL REGULATOR RV1719"/>
    <property type="match status" value="1"/>
</dbReference>
<dbReference type="InterPro" id="IPR014757">
    <property type="entry name" value="Tscrpt_reg_IclR_C"/>
</dbReference>
<evidence type="ECO:0000313" key="7">
    <source>
        <dbReference type="Proteomes" id="UP000608594"/>
    </source>
</evidence>
<sequence>MTKTKETSPEKGSNPVRRIATVLDAVAFSSSGLSLQDIASAAQIPVSSAHRIANTLIDVGYLETVPNQKVYQIGARMRRLLNLSFGENSIEKLAAPLLGDLANKFQEVAFICRLIGDKIKLEAFSLPSEAGHSLIHPGYEFPFHATASGKAILAFQSEDYVNAALDQDLPQFQRETIKDRNVVLRHLDEVRDKGFSVNNSEFDPGVYALSAPVVFEHGNVFLSVGIVGMSARIESRFTQDEMVAAVKHAASTLAHLLSNYR</sequence>
<dbReference type="InterPro" id="IPR005471">
    <property type="entry name" value="Tscrpt_reg_IclR_N"/>
</dbReference>
<dbReference type="SUPFAM" id="SSF55781">
    <property type="entry name" value="GAF domain-like"/>
    <property type="match status" value="1"/>
</dbReference>
<protein>
    <submittedName>
        <fullName evidence="6">IclR family transcriptional regulator</fullName>
    </submittedName>
</protein>
<gene>
    <name evidence="6" type="ORF">H4P12_18020</name>
</gene>
<evidence type="ECO:0000256" key="3">
    <source>
        <dbReference type="ARBA" id="ARBA00023163"/>
    </source>
</evidence>
<feature type="domain" description="HTH iclR-type" evidence="4">
    <location>
        <begin position="13"/>
        <end position="75"/>
    </location>
</feature>
<dbReference type="PROSITE" id="PS51077">
    <property type="entry name" value="HTH_ICLR"/>
    <property type="match status" value="1"/>
</dbReference>
<keyword evidence="3" id="KW-0804">Transcription</keyword>
<dbReference type="Pfam" id="PF01614">
    <property type="entry name" value="IclR_C"/>
    <property type="match status" value="1"/>
</dbReference>
<dbReference type="SUPFAM" id="SSF46785">
    <property type="entry name" value="Winged helix' DNA-binding domain"/>
    <property type="match status" value="1"/>
</dbReference>
<dbReference type="InterPro" id="IPR036390">
    <property type="entry name" value="WH_DNA-bd_sf"/>
</dbReference>
<keyword evidence="7" id="KW-1185">Reference proteome</keyword>
<organism evidence="6 7">
    <name type="scientific">Paracoccus amoyensis</name>
    <dbReference type="NCBI Taxonomy" id="2760093"/>
    <lineage>
        <taxon>Bacteria</taxon>
        <taxon>Pseudomonadati</taxon>
        <taxon>Pseudomonadota</taxon>
        <taxon>Alphaproteobacteria</taxon>
        <taxon>Rhodobacterales</taxon>
        <taxon>Paracoccaceae</taxon>
        <taxon>Paracoccus</taxon>
    </lineage>
</organism>
<dbReference type="GO" id="GO:0045892">
    <property type="term" value="P:negative regulation of DNA-templated transcription"/>
    <property type="evidence" value="ECO:0007669"/>
    <property type="project" value="TreeGrafter"/>
</dbReference>
<comment type="caution">
    <text evidence="6">The sequence shown here is derived from an EMBL/GenBank/DDBJ whole genome shotgun (WGS) entry which is preliminary data.</text>
</comment>
<reference evidence="6" key="1">
    <citation type="submission" date="2020-08" db="EMBL/GenBank/DDBJ databases">
        <title>Paracoccus amoyensis sp. nov., isolated from the surface seawater at coast of Xiamen, Fujian.</title>
        <authorList>
            <person name="Lyu L."/>
        </authorList>
    </citation>
    <scope>NUCLEOTIDE SEQUENCE</scope>
    <source>
        <strain evidence="6">11-3</strain>
    </source>
</reference>
<dbReference type="InterPro" id="IPR050707">
    <property type="entry name" value="HTH_MetabolicPath_Reg"/>
</dbReference>
<feature type="domain" description="IclR-ED" evidence="5">
    <location>
        <begin position="69"/>
        <end position="259"/>
    </location>
</feature>
<dbReference type="RefSeq" id="WP_187795024.1">
    <property type="nucleotide sequence ID" value="NZ_JACOQL010000009.1"/>
</dbReference>
<dbReference type="PROSITE" id="PS51078">
    <property type="entry name" value="ICLR_ED"/>
    <property type="match status" value="1"/>
</dbReference>